<dbReference type="Proteomes" id="UP000036013">
    <property type="component" value="Unassembled WGS sequence"/>
</dbReference>
<protein>
    <submittedName>
        <fullName evidence="1">Tail assembly protein</fullName>
    </submittedName>
</protein>
<evidence type="ECO:0000313" key="2">
    <source>
        <dbReference type="Proteomes" id="UP000036013"/>
    </source>
</evidence>
<dbReference type="RefSeq" id="WP_047747774.1">
    <property type="nucleotide sequence ID" value="NZ_JAKMMO010000019.1"/>
</dbReference>
<reference evidence="1 2" key="1">
    <citation type="submission" date="2015-06" db="EMBL/GenBank/DDBJ databases">
        <authorList>
            <person name="Adams M."/>
            <person name="Sutton G."/>
            <person name="Nelson K."/>
            <person name="Bonomo R."/>
            <person name="McCorrison J."/>
            <person name="Sanka R."/>
            <person name="Brinkac L."/>
            <person name="Nierman W."/>
        </authorList>
    </citation>
    <scope>NUCLEOTIDE SEQUENCE [LARGE SCALE GENOMIC DNA]</scope>
    <source>
        <strain evidence="1 2">GN02692</strain>
    </source>
</reference>
<comment type="caution">
    <text evidence="1">The sequence shown here is derived from an EMBL/GenBank/DDBJ whole genome shotgun (WGS) entry which is preliminary data.</text>
</comment>
<dbReference type="Pfam" id="PF02413">
    <property type="entry name" value="Caudo_TAP"/>
    <property type="match status" value="1"/>
</dbReference>
<sequence>MQSAVLENGFAVVAGNIDVFNYDGLTREFLSQSTEFLPVGVSIPANACTDKPLTAKKGYVVCRNNQLTGWEYLADHRGETVWNVRTGTGQQITVPGDYPADTTIYPPSTPYDKWNGERWVTDESAKAAAEIAQATATKSALIKSAAAKIEPLQDAVELDMATNEEKSRYDAWRKYRVLLTRVDTSLAPDIDWPEPPKD</sequence>
<organism evidence="1 2">
    <name type="scientific">Enterobacter roggenkampii</name>
    <dbReference type="NCBI Taxonomy" id="1812935"/>
    <lineage>
        <taxon>Bacteria</taxon>
        <taxon>Pseudomonadati</taxon>
        <taxon>Pseudomonadota</taxon>
        <taxon>Gammaproteobacteria</taxon>
        <taxon>Enterobacterales</taxon>
        <taxon>Enterobacteriaceae</taxon>
        <taxon>Enterobacter</taxon>
        <taxon>Enterobacter cloacae complex</taxon>
    </lineage>
</organism>
<dbReference type="PANTHER" id="PTHR34413">
    <property type="entry name" value="PROPHAGE TAIL FIBER ASSEMBLY PROTEIN HOMOLOG TFAE-RELATED-RELATED"/>
    <property type="match status" value="1"/>
</dbReference>
<dbReference type="PANTHER" id="PTHR34413:SF2">
    <property type="entry name" value="PROPHAGE TAIL FIBER ASSEMBLY PROTEIN HOMOLOG TFAE-RELATED"/>
    <property type="match status" value="1"/>
</dbReference>
<evidence type="ECO:0000313" key="1">
    <source>
        <dbReference type="EMBL" id="KLQ07133.1"/>
    </source>
</evidence>
<dbReference type="InterPro" id="IPR003458">
    <property type="entry name" value="Phage_T4_Gp38_tail_assem"/>
</dbReference>
<accession>A0A837LJC0</accession>
<proteinExistence type="predicted"/>
<dbReference type="AlphaFoldDB" id="A0A837LJC0"/>
<name>A0A837LJC0_9ENTR</name>
<gene>
    <name evidence="1" type="ORF">ABF77_03510</name>
</gene>
<dbReference type="InterPro" id="IPR051220">
    <property type="entry name" value="TFA_Chaperone"/>
</dbReference>
<dbReference type="EMBL" id="LEDI01000006">
    <property type="protein sequence ID" value="KLQ07133.1"/>
    <property type="molecule type" value="Genomic_DNA"/>
</dbReference>